<name>A0A7W6E6X5_9RHOB</name>
<proteinExistence type="predicted"/>
<comment type="caution">
    <text evidence="3">The sequence shown here is derived from an EMBL/GenBank/DDBJ whole genome shotgun (WGS) entry which is preliminary data.</text>
</comment>
<feature type="compositionally biased region" description="Basic and acidic residues" evidence="1">
    <location>
        <begin position="1"/>
        <end position="15"/>
    </location>
</feature>
<keyword evidence="2" id="KW-1133">Transmembrane helix</keyword>
<keyword evidence="4" id="KW-1185">Reference proteome</keyword>
<dbReference type="EMBL" id="JACIEI010000013">
    <property type="protein sequence ID" value="MBB3995334.1"/>
    <property type="molecule type" value="Genomic_DNA"/>
</dbReference>
<keyword evidence="2" id="KW-0812">Transmembrane</keyword>
<feature type="region of interest" description="Disordered" evidence="1">
    <location>
        <begin position="1"/>
        <end position="24"/>
    </location>
</feature>
<keyword evidence="2" id="KW-0472">Membrane</keyword>
<gene>
    <name evidence="3" type="ORF">GGR95_002989</name>
</gene>
<dbReference type="AlphaFoldDB" id="A0A7W6E6X5"/>
<protein>
    <submittedName>
        <fullName evidence="3">Putative metalloprotease</fullName>
    </submittedName>
</protein>
<dbReference type="RefSeq" id="WP_221384930.1">
    <property type="nucleotide sequence ID" value="NZ_JACIEI010000013.1"/>
</dbReference>
<reference evidence="3 4" key="1">
    <citation type="submission" date="2020-08" db="EMBL/GenBank/DDBJ databases">
        <title>Genomic Encyclopedia of Type Strains, Phase IV (KMG-IV): sequencing the most valuable type-strain genomes for metagenomic binning, comparative biology and taxonomic classification.</title>
        <authorList>
            <person name="Goeker M."/>
        </authorList>
    </citation>
    <scope>NUCLEOTIDE SEQUENCE [LARGE SCALE GENOMIC DNA]</scope>
    <source>
        <strain evidence="3 4">DSM 102234</strain>
    </source>
</reference>
<sequence length="84" mass="8576">MEERPETIKEREHTTHTTNTSGGGAGMGIIVGVLLVVVAGIVYFIFAGEFTDPDAGANDVNISIEGGGEVADDAAQAIEGAVSE</sequence>
<evidence type="ECO:0000313" key="4">
    <source>
        <dbReference type="Proteomes" id="UP000530268"/>
    </source>
</evidence>
<keyword evidence="3" id="KW-0378">Hydrolase</keyword>
<keyword evidence="3" id="KW-0645">Protease</keyword>
<evidence type="ECO:0000256" key="2">
    <source>
        <dbReference type="SAM" id="Phobius"/>
    </source>
</evidence>
<organism evidence="3 4">
    <name type="scientific">Sulfitobacter undariae</name>
    <dbReference type="NCBI Taxonomy" id="1563671"/>
    <lineage>
        <taxon>Bacteria</taxon>
        <taxon>Pseudomonadati</taxon>
        <taxon>Pseudomonadota</taxon>
        <taxon>Alphaproteobacteria</taxon>
        <taxon>Rhodobacterales</taxon>
        <taxon>Roseobacteraceae</taxon>
        <taxon>Sulfitobacter</taxon>
    </lineage>
</organism>
<dbReference type="GO" id="GO:0006508">
    <property type="term" value="P:proteolysis"/>
    <property type="evidence" value="ECO:0007669"/>
    <property type="project" value="UniProtKB-KW"/>
</dbReference>
<evidence type="ECO:0000256" key="1">
    <source>
        <dbReference type="SAM" id="MobiDB-lite"/>
    </source>
</evidence>
<accession>A0A7W6E6X5</accession>
<dbReference type="GO" id="GO:0008237">
    <property type="term" value="F:metallopeptidase activity"/>
    <property type="evidence" value="ECO:0007669"/>
    <property type="project" value="UniProtKB-KW"/>
</dbReference>
<evidence type="ECO:0000313" key="3">
    <source>
        <dbReference type="EMBL" id="MBB3995334.1"/>
    </source>
</evidence>
<feature type="transmembrane region" description="Helical" evidence="2">
    <location>
        <begin position="25"/>
        <end position="46"/>
    </location>
</feature>
<keyword evidence="3" id="KW-0482">Metalloprotease</keyword>
<dbReference type="Proteomes" id="UP000530268">
    <property type="component" value="Unassembled WGS sequence"/>
</dbReference>